<comment type="caution">
    <text evidence="1">The sequence shown here is derived from an EMBL/GenBank/DDBJ whole genome shotgun (WGS) entry which is preliminary data.</text>
</comment>
<keyword evidence="2" id="KW-1185">Reference proteome</keyword>
<dbReference type="EMBL" id="CAJVQC010117844">
    <property type="protein sequence ID" value="CAG8837501.1"/>
    <property type="molecule type" value="Genomic_DNA"/>
</dbReference>
<name>A0ACA9SGD3_9GLOM</name>
<reference evidence="1" key="1">
    <citation type="submission" date="2021-06" db="EMBL/GenBank/DDBJ databases">
        <authorList>
            <person name="Kallberg Y."/>
            <person name="Tangrot J."/>
            <person name="Rosling A."/>
        </authorList>
    </citation>
    <scope>NUCLEOTIDE SEQUENCE</scope>
    <source>
        <strain evidence="1">MA461A</strain>
    </source>
</reference>
<sequence>MARMDKCCGCIPMRTGVITIVIFWIIIGLYELVQNIQLQLISNRYHYDYYINDLN</sequence>
<proteinExistence type="predicted"/>
<accession>A0ACA9SGD3</accession>
<protein>
    <submittedName>
        <fullName evidence="1">18836_t:CDS:1</fullName>
    </submittedName>
</protein>
<feature type="non-terminal residue" evidence="1">
    <location>
        <position position="55"/>
    </location>
</feature>
<evidence type="ECO:0000313" key="1">
    <source>
        <dbReference type="EMBL" id="CAG8837501.1"/>
    </source>
</evidence>
<gene>
    <name evidence="1" type="ORF">RPERSI_LOCUS30331</name>
</gene>
<dbReference type="Proteomes" id="UP000789920">
    <property type="component" value="Unassembled WGS sequence"/>
</dbReference>
<evidence type="ECO:0000313" key="2">
    <source>
        <dbReference type="Proteomes" id="UP000789920"/>
    </source>
</evidence>
<organism evidence="1 2">
    <name type="scientific">Racocetra persica</name>
    <dbReference type="NCBI Taxonomy" id="160502"/>
    <lineage>
        <taxon>Eukaryota</taxon>
        <taxon>Fungi</taxon>
        <taxon>Fungi incertae sedis</taxon>
        <taxon>Mucoromycota</taxon>
        <taxon>Glomeromycotina</taxon>
        <taxon>Glomeromycetes</taxon>
        <taxon>Diversisporales</taxon>
        <taxon>Gigasporaceae</taxon>
        <taxon>Racocetra</taxon>
    </lineage>
</organism>